<protein>
    <submittedName>
        <fullName evidence="2">Uncharacterized protein</fullName>
    </submittedName>
</protein>
<evidence type="ECO:0000256" key="1">
    <source>
        <dbReference type="SAM" id="Phobius"/>
    </source>
</evidence>
<dbReference type="AlphaFoldDB" id="A0A919U1C1"/>
<evidence type="ECO:0000313" key="2">
    <source>
        <dbReference type="EMBL" id="GIG34718.1"/>
    </source>
</evidence>
<feature type="transmembrane region" description="Helical" evidence="1">
    <location>
        <begin position="57"/>
        <end position="77"/>
    </location>
</feature>
<gene>
    <name evidence="2" type="ORF">Cpa01nite_00990</name>
</gene>
<proteinExistence type="predicted"/>
<sequence length="82" mass="8375">MLSGMTTGQVVAVVWGSFAVVFGVFFVLQRERISRAAREVRARRGGRVGPRTQSPGLMAAGGAFLVVAGAGVLVAGLTGTLA</sequence>
<evidence type="ECO:0000313" key="3">
    <source>
        <dbReference type="Proteomes" id="UP000642125"/>
    </source>
</evidence>
<keyword evidence="1" id="KW-0812">Transmembrane</keyword>
<reference evidence="2" key="1">
    <citation type="submission" date="2021-01" db="EMBL/GenBank/DDBJ databases">
        <title>Whole genome shotgun sequence of Cellulomonas pakistanensis NBRC 110800.</title>
        <authorList>
            <person name="Komaki H."/>
            <person name="Tamura T."/>
        </authorList>
    </citation>
    <scope>NUCLEOTIDE SEQUENCE</scope>
    <source>
        <strain evidence="2">NBRC 110800</strain>
    </source>
</reference>
<organism evidence="2 3">
    <name type="scientific">Cellulomonas pakistanensis</name>
    <dbReference type="NCBI Taxonomy" id="992287"/>
    <lineage>
        <taxon>Bacteria</taxon>
        <taxon>Bacillati</taxon>
        <taxon>Actinomycetota</taxon>
        <taxon>Actinomycetes</taxon>
        <taxon>Micrococcales</taxon>
        <taxon>Cellulomonadaceae</taxon>
        <taxon>Cellulomonas</taxon>
    </lineage>
</organism>
<feature type="transmembrane region" description="Helical" evidence="1">
    <location>
        <begin position="6"/>
        <end position="28"/>
    </location>
</feature>
<dbReference type="EMBL" id="BONO01000001">
    <property type="protein sequence ID" value="GIG34718.1"/>
    <property type="molecule type" value="Genomic_DNA"/>
</dbReference>
<comment type="caution">
    <text evidence="2">The sequence shown here is derived from an EMBL/GenBank/DDBJ whole genome shotgun (WGS) entry which is preliminary data.</text>
</comment>
<keyword evidence="3" id="KW-1185">Reference proteome</keyword>
<name>A0A919U1C1_9CELL</name>
<accession>A0A919U1C1</accession>
<keyword evidence="1" id="KW-1133">Transmembrane helix</keyword>
<keyword evidence="1" id="KW-0472">Membrane</keyword>
<dbReference type="Proteomes" id="UP000642125">
    <property type="component" value="Unassembled WGS sequence"/>
</dbReference>